<evidence type="ECO:0000256" key="7">
    <source>
        <dbReference type="SAM" id="Phobius"/>
    </source>
</evidence>
<dbReference type="Gene3D" id="1.20.120.1220">
    <property type="match status" value="1"/>
</dbReference>
<feature type="domain" description="Prepilin type IV endopeptidase peptidase" evidence="8">
    <location>
        <begin position="136"/>
        <end position="263"/>
    </location>
</feature>
<feature type="domain" description="Prepilin peptidase A24 N-terminal" evidence="9">
    <location>
        <begin position="12"/>
        <end position="101"/>
    </location>
</feature>
<keyword evidence="6 7" id="KW-0472">Membrane</keyword>
<name>A0A2G9ZBP5_9BACT</name>
<keyword evidence="4 7" id="KW-0812">Transmembrane</keyword>
<sequence>MVTAFYVVLFAIGTAFGSFLNVVTLRYQPGRSVFSMKALGLSAQAGGRSHCQHCGKTLTAVELIPLVSYLLQRGRCRSCKAPLSLQYPIVEFVSGAVWVTVPLFVSSFYGISSGVFASLAAPLWGYGLALVWVAVFLTWLAIFVIDLRHYLIPDELNLFLAALGVAAILLLVAYHGAIPAFRDSFLRHYALLASPAALGVWVNHLLGAAAGGLLFGLLVFLGRGRAMGMGDVKLALASGLLLGWPDILLAAMIAFILGGAWGLVLVCTKKKSFGDRVPFAPLFTLGAAATVFLGYPLIGFYFSLFGF</sequence>
<reference evidence="10 11" key="1">
    <citation type="submission" date="2017-09" db="EMBL/GenBank/DDBJ databases">
        <title>Depth-based differentiation of microbial function through sediment-hosted aquifers and enrichment of novel symbionts in the deep terrestrial subsurface.</title>
        <authorList>
            <person name="Probst A.J."/>
            <person name="Ladd B."/>
            <person name="Jarett J.K."/>
            <person name="Geller-Mcgrath D.E."/>
            <person name="Sieber C.M."/>
            <person name="Emerson J.B."/>
            <person name="Anantharaman K."/>
            <person name="Thomas B.C."/>
            <person name="Malmstrom R."/>
            <person name="Stieglmeier M."/>
            <person name="Klingl A."/>
            <person name="Woyke T."/>
            <person name="Ryan C.M."/>
            <person name="Banfield J.F."/>
        </authorList>
    </citation>
    <scope>NUCLEOTIDE SEQUENCE [LARGE SCALE GENOMIC DNA]</scope>
    <source>
        <strain evidence="10">CG23_combo_of_CG06-09_8_20_14_all_54_14</strain>
    </source>
</reference>
<evidence type="ECO:0000313" key="11">
    <source>
        <dbReference type="Proteomes" id="UP000228812"/>
    </source>
</evidence>
<feature type="transmembrane region" description="Helical" evidence="7">
    <location>
        <begin position="89"/>
        <end position="111"/>
    </location>
</feature>
<evidence type="ECO:0000259" key="9">
    <source>
        <dbReference type="Pfam" id="PF06750"/>
    </source>
</evidence>
<evidence type="ECO:0000256" key="6">
    <source>
        <dbReference type="ARBA" id="ARBA00023136"/>
    </source>
</evidence>
<evidence type="ECO:0000256" key="5">
    <source>
        <dbReference type="ARBA" id="ARBA00022989"/>
    </source>
</evidence>
<evidence type="ECO:0000259" key="8">
    <source>
        <dbReference type="Pfam" id="PF01478"/>
    </source>
</evidence>
<organism evidence="10 11">
    <name type="scientific">Candidatus Jorgensenbacteria bacterium CG23_combo_of_CG06-09_8_20_14_all_54_14</name>
    <dbReference type="NCBI Taxonomy" id="1974595"/>
    <lineage>
        <taxon>Bacteria</taxon>
        <taxon>Candidatus Joergenseniibacteriota</taxon>
    </lineage>
</organism>
<gene>
    <name evidence="10" type="ORF">COX26_00920</name>
</gene>
<dbReference type="GO" id="GO:0005886">
    <property type="term" value="C:plasma membrane"/>
    <property type="evidence" value="ECO:0007669"/>
    <property type="project" value="UniProtKB-SubCell"/>
</dbReference>
<feature type="transmembrane region" description="Helical" evidence="7">
    <location>
        <begin position="234"/>
        <end position="262"/>
    </location>
</feature>
<dbReference type="PANTHER" id="PTHR30487">
    <property type="entry name" value="TYPE 4 PREPILIN-LIKE PROTEINS LEADER PEPTIDE-PROCESSING ENZYME"/>
    <property type="match status" value="1"/>
</dbReference>
<dbReference type="Proteomes" id="UP000228812">
    <property type="component" value="Unassembled WGS sequence"/>
</dbReference>
<feature type="transmembrane region" description="Helical" evidence="7">
    <location>
        <begin position="198"/>
        <end position="222"/>
    </location>
</feature>
<keyword evidence="3" id="KW-1003">Cell membrane</keyword>
<evidence type="ECO:0000256" key="4">
    <source>
        <dbReference type="ARBA" id="ARBA00022692"/>
    </source>
</evidence>
<evidence type="ECO:0000256" key="2">
    <source>
        <dbReference type="ARBA" id="ARBA00005801"/>
    </source>
</evidence>
<dbReference type="InterPro" id="IPR010627">
    <property type="entry name" value="Prepilin_pept_A24_N"/>
</dbReference>
<evidence type="ECO:0000313" key="10">
    <source>
        <dbReference type="EMBL" id="PIP30020.1"/>
    </source>
</evidence>
<evidence type="ECO:0000256" key="1">
    <source>
        <dbReference type="ARBA" id="ARBA00004651"/>
    </source>
</evidence>
<feature type="transmembrane region" description="Helical" evidence="7">
    <location>
        <begin position="157"/>
        <end position="178"/>
    </location>
</feature>
<protein>
    <recommendedName>
        <fullName evidence="12">Prepilin peptidase</fullName>
    </recommendedName>
</protein>
<keyword evidence="5 7" id="KW-1133">Transmembrane helix</keyword>
<dbReference type="Pfam" id="PF01478">
    <property type="entry name" value="Peptidase_A24"/>
    <property type="match status" value="1"/>
</dbReference>
<comment type="caution">
    <text evidence="10">The sequence shown here is derived from an EMBL/GenBank/DDBJ whole genome shotgun (WGS) entry which is preliminary data.</text>
</comment>
<dbReference type="PANTHER" id="PTHR30487:SF0">
    <property type="entry name" value="PREPILIN LEADER PEPTIDASE_N-METHYLTRANSFERASE-RELATED"/>
    <property type="match status" value="1"/>
</dbReference>
<feature type="transmembrane region" description="Helical" evidence="7">
    <location>
        <begin position="123"/>
        <end position="145"/>
    </location>
</feature>
<proteinExistence type="inferred from homology"/>
<dbReference type="EMBL" id="PCRZ01000017">
    <property type="protein sequence ID" value="PIP30020.1"/>
    <property type="molecule type" value="Genomic_DNA"/>
</dbReference>
<accession>A0A2G9ZBP5</accession>
<evidence type="ECO:0008006" key="12">
    <source>
        <dbReference type="Google" id="ProtNLM"/>
    </source>
</evidence>
<dbReference type="GO" id="GO:0004190">
    <property type="term" value="F:aspartic-type endopeptidase activity"/>
    <property type="evidence" value="ECO:0007669"/>
    <property type="project" value="InterPro"/>
</dbReference>
<dbReference type="InterPro" id="IPR050882">
    <property type="entry name" value="Prepilin_peptidase/N-MTase"/>
</dbReference>
<comment type="similarity">
    <text evidence="2">Belongs to the peptidase A24 family.</text>
</comment>
<dbReference type="AlphaFoldDB" id="A0A2G9ZBP5"/>
<feature type="transmembrane region" description="Helical" evidence="7">
    <location>
        <begin position="6"/>
        <end position="27"/>
    </location>
</feature>
<dbReference type="GO" id="GO:0006465">
    <property type="term" value="P:signal peptide processing"/>
    <property type="evidence" value="ECO:0007669"/>
    <property type="project" value="TreeGrafter"/>
</dbReference>
<dbReference type="InterPro" id="IPR000045">
    <property type="entry name" value="Prepilin_IV_endopep_pep"/>
</dbReference>
<feature type="transmembrane region" description="Helical" evidence="7">
    <location>
        <begin position="282"/>
        <end position="304"/>
    </location>
</feature>
<evidence type="ECO:0000256" key="3">
    <source>
        <dbReference type="ARBA" id="ARBA00022475"/>
    </source>
</evidence>
<dbReference type="Pfam" id="PF06750">
    <property type="entry name" value="A24_N_bact"/>
    <property type="match status" value="1"/>
</dbReference>
<comment type="subcellular location">
    <subcellularLocation>
        <location evidence="1">Cell membrane</location>
        <topology evidence="1">Multi-pass membrane protein</topology>
    </subcellularLocation>
</comment>